<name>A0A9W4UE98_9PLEO</name>
<reference evidence="1" key="1">
    <citation type="submission" date="2023-01" db="EMBL/GenBank/DDBJ databases">
        <authorList>
            <person name="Van Ghelder C."/>
            <person name="Rancurel C."/>
        </authorList>
    </citation>
    <scope>NUCLEOTIDE SEQUENCE</scope>
    <source>
        <strain evidence="1">CNCM I-4278</strain>
    </source>
</reference>
<protein>
    <submittedName>
        <fullName evidence="1">Uncharacterized protein</fullName>
    </submittedName>
</protein>
<evidence type="ECO:0000313" key="1">
    <source>
        <dbReference type="EMBL" id="CAI6332713.1"/>
    </source>
</evidence>
<evidence type="ECO:0000313" key="2">
    <source>
        <dbReference type="Proteomes" id="UP001152607"/>
    </source>
</evidence>
<dbReference type="Proteomes" id="UP001152607">
    <property type="component" value="Unassembled WGS sequence"/>
</dbReference>
<comment type="caution">
    <text evidence="1">The sequence shown here is derived from an EMBL/GenBank/DDBJ whole genome shotgun (WGS) entry which is preliminary data.</text>
</comment>
<gene>
    <name evidence="1" type="ORF">PDIGIT_LOCUS5743</name>
</gene>
<dbReference type="EMBL" id="CAOQHR010000003">
    <property type="protein sequence ID" value="CAI6332713.1"/>
    <property type="molecule type" value="Genomic_DNA"/>
</dbReference>
<dbReference type="AlphaFoldDB" id="A0A9W4UE98"/>
<sequence length="220" mass="25757">MSENILSLFGWEKKQLPSPPSTSITGVRIPADGTPAHLVKLPTISTETTSDATDSFLFHVPDLREYWGTTQAWLYRDIEKIQFRHQHQPEERDAQKETHLQQWEYLIKRERDSLPFPFDIMQHQSQRQIEFASQSRHLVQDRFASCIGNYYIFYSFDMDNLPQNQHVPTWITSDHHSWYGDVFLVKVAPYEYGGYGWALYEDIVPEFVKLLAEGPTSKSE</sequence>
<dbReference type="OrthoDB" id="3480872at2759"/>
<organism evidence="1 2">
    <name type="scientific">Periconia digitata</name>
    <dbReference type="NCBI Taxonomy" id="1303443"/>
    <lineage>
        <taxon>Eukaryota</taxon>
        <taxon>Fungi</taxon>
        <taxon>Dikarya</taxon>
        <taxon>Ascomycota</taxon>
        <taxon>Pezizomycotina</taxon>
        <taxon>Dothideomycetes</taxon>
        <taxon>Pleosporomycetidae</taxon>
        <taxon>Pleosporales</taxon>
        <taxon>Massarineae</taxon>
        <taxon>Periconiaceae</taxon>
        <taxon>Periconia</taxon>
    </lineage>
</organism>
<keyword evidence="2" id="KW-1185">Reference proteome</keyword>
<accession>A0A9W4UE98</accession>
<proteinExistence type="predicted"/>